<evidence type="ECO:0000313" key="1">
    <source>
        <dbReference type="EMBL" id="GAT49793.1"/>
    </source>
</evidence>
<accession>A0ABQ0LFB0</accession>
<reference evidence="1" key="1">
    <citation type="submission" date="2014-09" db="EMBL/GenBank/DDBJ databases">
        <title>Genome sequence of the luminous mushroom Mycena chlorophos for searching fungal bioluminescence genes.</title>
        <authorList>
            <person name="Tanaka Y."/>
            <person name="Kasuga D."/>
            <person name="Oba Y."/>
            <person name="Hase S."/>
            <person name="Sato K."/>
            <person name="Oba Y."/>
            <person name="Sakakibara Y."/>
        </authorList>
    </citation>
    <scope>NUCLEOTIDE SEQUENCE</scope>
</reference>
<proteinExistence type="predicted"/>
<evidence type="ECO:0000313" key="2">
    <source>
        <dbReference type="Proteomes" id="UP000815677"/>
    </source>
</evidence>
<name>A0ABQ0LFB0_MYCCL</name>
<dbReference type="Proteomes" id="UP000815677">
    <property type="component" value="Unassembled WGS sequence"/>
</dbReference>
<keyword evidence="2" id="KW-1185">Reference proteome</keyword>
<dbReference type="EMBL" id="DF845821">
    <property type="protein sequence ID" value="GAT49793.1"/>
    <property type="molecule type" value="Genomic_DNA"/>
</dbReference>
<gene>
    <name evidence="1" type="ORF">MCHLO_07083</name>
</gene>
<sequence>MQGRLSPLSLSDSDSISLLSLGQPALPTVYTHSYLFRTRGSLSPPPNIVLHPLPMPDAEPKLAVKIGGPLRHAIRETLTTLKSLKGTAPTIAVLAISAILTQHVCIMPHSPCFPGLTEKLRALSSRTTPDIIPLAKEAVEVLIEITKTISAQNPSFNGIQKLRTNIYRIIDLHTHWEAEAERVRYDPFHPESFRSLLVALEQALAAQQHARLASTVNAIPPKLLARVLTAALSSHTVLRLVYSPRRSTPIRLLVQIKA</sequence>
<protein>
    <submittedName>
        <fullName evidence="1">Uncharacterized protein</fullName>
    </submittedName>
</protein>
<organism evidence="1 2">
    <name type="scientific">Mycena chlorophos</name>
    <name type="common">Agaric fungus</name>
    <name type="synonym">Agaricus chlorophos</name>
    <dbReference type="NCBI Taxonomy" id="658473"/>
    <lineage>
        <taxon>Eukaryota</taxon>
        <taxon>Fungi</taxon>
        <taxon>Dikarya</taxon>
        <taxon>Basidiomycota</taxon>
        <taxon>Agaricomycotina</taxon>
        <taxon>Agaricomycetes</taxon>
        <taxon>Agaricomycetidae</taxon>
        <taxon>Agaricales</taxon>
        <taxon>Marasmiineae</taxon>
        <taxon>Mycenaceae</taxon>
        <taxon>Mycena</taxon>
    </lineage>
</organism>